<protein>
    <recommendedName>
        <fullName evidence="8">Amino acid transporter transmembrane domain-containing protein</fullName>
    </recommendedName>
</protein>
<evidence type="ECO:0000313" key="9">
    <source>
        <dbReference type="EnsemblPlants" id="Kaladp0001s0027.1.v1.1"/>
    </source>
</evidence>
<evidence type="ECO:0000256" key="5">
    <source>
        <dbReference type="ARBA" id="ARBA00022989"/>
    </source>
</evidence>
<keyword evidence="4" id="KW-0029">Amino-acid transport</keyword>
<keyword evidence="6 7" id="KW-0472">Membrane</keyword>
<organism evidence="9 10">
    <name type="scientific">Kalanchoe fedtschenkoi</name>
    <name type="common">Lavender scallops</name>
    <name type="synonym">South American air plant</name>
    <dbReference type="NCBI Taxonomy" id="63787"/>
    <lineage>
        <taxon>Eukaryota</taxon>
        <taxon>Viridiplantae</taxon>
        <taxon>Streptophyta</taxon>
        <taxon>Embryophyta</taxon>
        <taxon>Tracheophyta</taxon>
        <taxon>Spermatophyta</taxon>
        <taxon>Magnoliopsida</taxon>
        <taxon>eudicotyledons</taxon>
        <taxon>Gunneridae</taxon>
        <taxon>Pentapetalae</taxon>
        <taxon>Saxifragales</taxon>
        <taxon>Crassulaceae</taxon>
        <taxon>Kalanchoe</taxon>
    </lineage>
</organism>
<dbReference type="Proteomes" id="UP000594263">
    <property type="component" value="Unplaced"/>
</dbReference>
<keyword evidence="3 7" id="KW-0812">Transmembrane</keyword>
<dbReference type="AlphaFoldDB" id="A0A7N0SV35"/>
<dbReference type="GO" id="GO:0006865">
    <property type="term" value="P:amino acid transport"/>
    <property type="evidence" value="ECO:0007669"/>
    <property type="project" value="UniProtKB-KW"/>
</dbReference>
<evidence type="ECO:0000256" key="6">
    <source>
        <dbReference type="ARBA" id="ARBA00023136"/>
    </source>
</evidence>
<evidence type="ECO:0000259" key="8">
    <source>
        <dbReference type="Pfam" id="PF01490"/>
    </source>
</evidence>
<feature type="transmembrane region" description="Helical" evidence="7">
    <location>
        <begin position="134"/>
        <end position="156"/>
    </location>
</feature>
<reference evidence="9" key="1">
    <citation type="submission" date="2021-01" db="UniProtKB">
        <authorList>
            <consortium name="EnsemblPlants"/>
        </authorList>
    </citation>
    <scope>IDENTIFICATION</scope>
</reference>
<dbReference type="GO" id="GO:0016020">
    <property type="term" value="C:membrane"/>
    <property type="evidence" value="ECO:0007669"/>
    <property type="project" value="UniProtKB-SubCell"/>
</dbReference>
<feature type="transmembrane region" description="Helical" evidence="7">
    <location>
        <begin position="344"/>
        <end position="368"/>
    </location>
</feature>
<keyword evidence="5 7" id="KW-1133">Transmembrane helix</keyword>
<feature type="transmembrane region" description="Helical" evidence="7">
    <location>
        <begin position="185"/>
        <end position="206"/>
    </location>
</feature>
<feature type="transmembrane region" description="Helical" evidence="7">
    <location>
        <begin position="252"/>
        <end position="273"/>
    </location>
</feature>
<evidence type="ECO:0000256" key="7">
    <source>
        <dbReference type="SAM" id="Phobius"/>
    </source>
</evidence>
<sequence length="528" mass="58006">MEEPAAGREFASPKGERSVSELWFPSTMSSPCAPPIRSPPIIAASSSSSATPNKSPFVSRFVTPLASPMRKAVTSMQGYLEEIGHFTKLDPQEAWLPITESRNGNSWYAAFHTLSSGIGFQALVLPLAFTTLGWIWGIVCLSLGFAWQLYTLWLLIQLHESESGMRYSRYLRLAITAFGEKLGKLLVLFPTMYLSGGTCVTLIMMGGGTMKMFYQLICDDNVCHEMQITTVEWYLIFTCSALLLAQLPNLNSIAGVSLVGAVTAVGYCTLVWVLSLTRTRPAGITYHRLDADFSLDGVFGVLNGLGIIAFCFRGHNLVLEIQGTMPSSAKHPSRVPMWRGVKTAYSIILMCLFPVAITGYWAFGTLIPADGGMLSALYKYHKQDTSKALLGASSLLVVISCLTSYQIYAMPALDNFELRYTSNMNKPCPVWLRSGIRVFFGFLTFFIAVALPMLKSLAGLIGGIALPVTLAYPSFMWIILRKPRKYSGSWILNWALGCAGMVLSILLVTASIWSIVTKGIEGHFFKPK</sequence>
<dbReference type="Gramene" id="Kaladp0001s0027.1.v1.1">
    <property type="protein sequence ID" value="Kaladp0001s0027.1.v1.1"/>
    <property type="gene ID" value="Kaladp0001s0027.v1.1"/>
</dbReference>
<name>A0A7N0SV35_KALFE</name>
<feature type="transmembrane region" description="Helical" evidence="7">
    <location>
        <begin position="293"/>
        <end position="312"/>
    </location>
</feature>
<feature type="transmembrane region" description="Helical" evidence="7">
    <location>
        <begin position="492"/>
        <end position="516"/>
    </location>
</feature>
<accession>A0A7N0SV35</accession>
<keyword evidence="2" id="KW-0813">Transport</keyword>
<dbReference type="OMA" id="ITLGWIW"/>
<dbReference type="Pfam" id="PF01490">
    <property type="entry name" value="Aa_trans"/>
    <property type="match status" value="1"/>
</dbReference>
<evidence type="ECO:0000256" key="1">
    <source>
        <dbReference type="ARBA" id="ARBA00004370"/>
    </source>
</evidence>
<comment type="subcellular location">
    <subcellularLocation>
        <location evidence="1">Membrane</location>
    </subcellularLocation>
</comment>
<feature type="transmembrane region" description="Helical" evidence="7">
    <location>
        <begin position="430"/>
        <end position="451"/>
    </location>
</feature>
<feature type="domain" description="Amino acid transporter transmembrane" evidence="8">
    <location>
        <begin position="103"/>
        <end position="514"/>
    </location>
</feature>
<evidence type="ECO:0000256" key="4">
    <source>
        <dbReference type="ARBA" id="ARBA00022970"/>
    </source>
</evidence>
<feature type="transmembrane region" description="Helical" evidence="7">
    <location>
        <begin position="107"/>
        <end position="128"/>
    </location>
</feature>
<evidence type="ECO:0000256" key="2">
    <source>
        <dbReference type="ARBA" id="ARBA00022448"/>
    </source>
</evidence>
<feature type="transmembrane region" description="Helical" evidence="7">
    <location>
        <begin position="457"/>
        <end position="480"/>
    </location>
</feature>
<dbReference type="InterPro" id="IPR013057">
    <property type="entry name" value="AA_transpt_TM"/>
</dbReference>
<dbReference type="EnsemblPlants" id="Kaladp0001s0027.1.v1.1">
    <property type="protein sequence ID" value="Kaladp0001s0027.1.v1.1"/>
    <property type="gene ID" value="Kaladp0001s0027.v1.1"/>
</dbReference>
<proteinExistence type="predicted"/>
<evidence type="ECO:0000313" key="10">
    <source>
        <dbReference type="Proteomes" id="UP000594263"/>
    </source>
</evidence>
<evidence type="ECO:0000256" key="3">
    <source>
        <dbReference type="ARBA" id="ARBA00022692"/>
    </source>
</evidence>
<keyword evidence="10" id="KW-1185">Reference proteome</keyword>
<dbReference type="PANTHER" id="PTHR48017">
    <property type="entry name" value="OS05G0424000 PROTEIN-RELATED"/>
    <property type="match status" value="1"/>
</dbReference>
<feature type="transmembrane region" description="Helical" evidence="7">
    <location>
        <begin position="388"/>
        <end position="409"/>
    </location>
</feature>